<evidence type="ECO:0000313" key="13">
    <source>
        <dbReference type="Proteomes" id="UP000504633"/>
    </source>
</evidence>
<keyword evidence="10" id="KW-0739">Sodium transport</keyword>
<protein>
    <submittedName>
        <fullName evidence="14">Sodium-coupled monocarboxylate transporter 2</fullName>
    </submittedName>
</protein>
<dbReference type="GO" id="GO:0015293">
    <property type="term" value="F:symporter activity"/>
    <property type="evidence" value="ECO:0007669"/>
    <property type="project" value="TreeGrafter"/>
</dbReference>
<dbReference type="Pfam" id="PF00474">
    <property type="entry name" value="SSF"/>
    <property type="match status" value="1"/>
</dbReference>
<keyword evidence="13" id="KW-1185">Reference proteome</keyword>
<dbReference type="PANTHER" id="PTHR42985">
    <property type="entry name" value="SODIUM-COUPLED MONOCARBOXYLATE TRANSPORTER"/>
    <property type="match status" value="1"/>
</dbReference>
<dbReference type="Proteomes" id="UP000504633">
    <property type="component" value="Unplaced"/>
</dbReference>
<evidence type="ECO:0000256" key="4">
    <source>
        <dbReference type="ARBA" id="ARBA00022475"/>
    </source>
</evidence>
<evidence type="ECO:0000256" key="1">
    <source>
        <dbReference type="ARBA" id="ARBA00004651"/>
    </source>
</evidence>
<dbReference type="AlphaFoldDB" id="A0A6J1LQ64"/>
<feature type="transmembrane region" description="Helical" evidence="12">
    <location>
        <begin position="95"/>
        <end position="118"/>
    </location>
</feature>
<feature type="transmembrane region" description="Helical" evidence="12">
    <location>
        <begin position="248"/>
        <end position="267"/>
    </location>
</feature>
<name>A0A6J1LQ64_DROHY</name>
<feature type="transmembrane region" description="Helical" evidence="12">
    <location>
        <begin position="522"/>
        <end position="542"/>
    </location>
</feature>
<dbReference type="GeneID" id="111596872"/>
<evidence type="ECO:0000256" key="8">
    <source>
        <dbReference type="ARBA" id="ARBA00023065"/>
    </source>
</evidence>
<evidence type="ECO:0000256" key="9">
    <source>
        <dbReference type="ARBA" id="ARBA00023136"/>
    </source>
</evidence>
<keyword evidence="7" id="KW-0915">Sodium</keyword>
<dbReference type="InterPro" id="IPR051163">
    <property type="entry name" value="Sodium:Solute_Symporter_SSF"/>
</dbReference>
<dbReference type="GO" id="GO:0006814">
    <property type="term" value="P:sodium ion transport"/>
    <property type="evidence" value="ECO:0007669"/>
    <property type="project" value="UniProtKB-KW"/>
</dbReference>
<evidence type="ECO:0000256" key="3">
    <source>
        <dbReference type="ARBA" id="ARBA00022448"/>
    </source>
</evidence>
<proteinExistence type="inferred from homology"/>
<dbReference type="Gene3D" id="1.20.1730.10">
    <property type="entry name" value="Sodium/glucose cotransporter"/>
    <property type="match status" value="1"/>
</dbReference>
<keyword evidence="4" id="KW-1003">Cell membrane</keyword>
<keyword evidence="9 12" id="KW-0472">Membrane</keyword>
<evidence type="ECO:0000313" key="14">
    <source>
        <dbReference type="RefSeq" id="XP_023167090.2"/>
    </source>
</evidence>
<dbReference type="InterPro" id="IPR001734">
    <property type="entry name" value="Na/solute_symporter"/>
</dbReference>
<accession>A0A6J1LQ64</accession>
<dbReference type="CDD" id="cd11492">
    <property type="entry name" value="SLC5sbd_NIS-SMVT"/>
    <property type="match status" value="1"/>
</dbReference>
<dbReference type="InterPro" id="IPR038377">
    <property type="entry name" value="Na/Glc_symporter_sf"/>
</dbReference>
<dbReference type="PROSITE" id="PS50283">
    <property type="entry name" value="NA_SOLUT_SYMP_3"/>
    <property type="match status" value="1"/>
</dbReference>
<feature type="transmembrane region" description="Helical" evidence="12">
    <location>
        <begin position="288"/>
        <end position="311"/>
    </location>
</feature>
<feature type="transmembrane region" description="Helical" evidence="12">
    <location>
        <begin position="169"/>
        <end position="188"/>
    </location>
</feature>
<gene>
    <name evidence="14" type="primary">LOC111596872</name>
</gene>
<dbReference type="OMA" id="SATMMWT"/>
<feature type="transmembrane region" description="Helical" evidence="12">
    <location>
        <begin position="416"/>
        <end position="441"/>
    </location>
</feature>
<reference evidence="14" key="1">
    <citation type="submission" date="2025-08" db="UniProtKB">
        <authorList>
            <consortium name="RefSeq"/>
        </authorList>
    </citation>
    <scope>IDENTIFICATION</scope>
    <source>
        <strain evidence="14">15085-1641.00</strain>
        <tissue evidence="14">Whole body</tissue>
    </source>
</reference>
<feature type="transmembrane region" description="Helical" evidence="12">
    <location>
        <begin position="195"/>
        <end position="217"/>
    </location>
</feature>
<evidence type="ECO:0000256" key="7">
    <source>
        <dbReference type="ARBA" id="ARBA00023053"/>
    </source>
</evidence>
<comment type="similarity">
    <text evidence="2 11">Belongs to the sodium:solute symporter (SSF) (TC 2.A.21) family.</text>
</comment>
<organism evidence="13 14">
    <name type="scientific">Drosophila hydei</name>
    <name type="common">Fruit fly</name>
    <dbReference type="NCBI Taxonomy" id="7224"/>
    <lineage>
        <taxon>Eukaryota</taxon>
        <taxon>Metazoa</taxon>
        <taxon>Ecdysozoa</taxon>
        <taxon>Arthropoda</taxon>
        <taxon>Hexapoda</taxon>
        <taxon>Insecta</taxon>
        <taxon>Pterygota</taxon>
        <taxon>Neoptera</taxon>
        <taxon>Endopterygota</taxon>
        <taxon>Diptera</taxon>
        <taxon>Brachycera</taxon>
        <taxon>Muscomorpha</taxon>
        <taxon>Ephydroidea</taxon>
        <taxon>Drosophilidae</taxon>
        <taxon>Drosophila</taxon>
    </lineage>
</organism>
<keyword evidence="6 12" id="KW-1133">Transmembrane helix</keyword>
<evidence type="ECO:0000256" key="2">
    <source>
        <dbReference type="ARBA" id="ARBA00006434"/>
    </source>
</evidence>
<feature type="transmembrane region" description="Helical" evidence="12">
    <location>
        <begin position="448"/>
        <end position="468"/>
    </location>
</feature>
<comment type="subcellular location">
    <subcellularLocation>
        <location evidence="1">Cell membrane</location>
        <topology evidence="1">Multi-pass membrane protein</topology>
    </subcellularLocation>
</comment>
<feature type="transmembrane region" description="Helical" evidence="12">
    <location>
        <begin position="348"/>
        <end position="369"/>
    </location>
</feature>
<evidence type="ECO:0000256" key="6">
    <source>
        <dbReference type="ARBA" id="ARBA00022989"/>
    </source>
</evidence>
<dbReference type="CTD" id="43744"/>
<keyword evidence="5 12" id="KW-0812">Transmembrane</keyword>
<dbReference type="NCBIfam" id="TIGR00813">
    <property type="entry name" value="sss"/>
    <property type="match status" value="1"/>
</dbReference>
<dbReference type="RefSeq" id="XP_023167090.2">
    <property type="nucleotide sequence ID" value="XM_023311322.2"/>
</dbReference>
<dbReference type="GO" id="GO:0005886">
    <property type="term" value="C:plasma membrane"/>
    <property type="evidence" value="ECO:0007669"/>
    <property type="project" value="UniProtKB-SubCell"/>
</dbReference>
<dbReference type="KEGG" id="dhe:111596872"/>
<keyword evidence="8" id="KW-0406">Ion transport</keyword>
<feature type="transmembrane region" description="Helical" evidence="12">
    <location>
        <begin position="24"/>
        <end position="43"/>
    </location>
</feature>
<sequence>MSALLNGTAQTLADSQFTFQTTDYIVFTFMLSISAGIGVYFGFFAKGDDTTEEYLMGGKRMKTLPIAISLVASQLSAISIMTIPAEMYAFGMNWFFIVLIMVPIVPVLNYVIIPVFYNNNITNCYEYLELRFNSATRKLQTFLFVINIFLMLPIFIFLPSLAFAQVTGFNVHIINTIVCSICIFYTMIGGIKAVVWTDVVQAGIMVLSVVLVGVMGAHRLGGLGEVWRIAGEGGRLDINYSFDLTTRISIWNASASGFVAWTSYVGLHQSCVQRIVALPSLAHARRAIVLFGLGFLLIMSFNCFTGIVMYARYHDCDPLAVGLVSKLDKMVPYFVQDIMGHLTGMPGIFISCVFSAALSTLSASINSLGGIVYFDYIKPHIHHTEHKANVIMKLFVFLSGIYCIFGGIIVEKFSSILQMVYCIGGISFGSVCGVFFLGMLVPRVHGRAALAGVFVSIVFMAFLVVGSWGRNHYAAMPIGTDNCPGVVNATATLSTLSHLNATVKVEDLAASGFSIFDISFNWYAAIGFVITLLVGTVLSYVLSPAPDQVKLNPNLLSPVIRHFVEYEQAPMHELPVLQKEKS</sequence>
<keyword evidence="3" id="KW-0813">Transport</keyword>
<dbReference type="PANTHER" id="PTHR42985:SF46">
    <property type="entry name" value="FI02923P-RELATED"/>
    <property type="match status" value="1"/>
</dbReference>
<evidence type="ECO:0000256" key="10">
    <source>
        <dbReference type="ARBA" id="ARBA00023201"/>
    </source>
</evidence>
<evidence type="ECO:0000256" key="12">
    <source>
        <dbReference type="SAM" id="Phobius"/>
    </source>
</evidence>
<feature type="transmembrane region" description="Helical" evidence="12">
    <location>
        <begin position="139"/>
        <end position="163"/>
    </location>
</feature>
<feature type="transmembrane region" description="Helical" evidence="12">
    <location>
        <begin position="64"/>
        <end position="83"/>
    </location>
</feature>
<feature type="transmembrane region" description="Helical" evidence="12">
    <location>
        <begin position="390"/>
        <end position="410"/>
    </location>
</feature>
<dbReference type="OrthoDB" id="6132759at2759"/>
<evidence type="ECO:0000256" key="5">
    <source>
        <dbReference type="ARBA" id="ARBA00022692"/>
    </source>
</evidence>
<evidence type="ECO:0000256" key="11">
    <source>
        <dbReference type="RuleBase" id="RU362091"/>
    </source>
</evidence>